<reference evidence="13 14" key="1">
    <citation type="submission" date="2023-01" db="EMBL/GenBank/DDBJ databases">
        <title>Analysis of 21 Apiospora genomes using comparative genomics revels a genus with tremendous synthesis potential of carbohydrate active enzymes and secondary metabolites.</title>
        <authorList>
            <person name="Sorensen T."/>
        </authorList>
    </citation>
    <scope>NUCLEOTIDE SEQUENCE [LARGE SCALE GENOMIC DNA]</scope>
    <source>
        <strain evidence="13 14">CBS 24483</strain>
    </source>
</reference>
<evidence type="ECO:0008006" key="15">
    <source>
        <dbReference type="Google" id="ProtNLM"/>
    </source>
</evidence>
<keyword evidence="4" id="KW-0479">Metal-binding</keyword>
<feature type="domain" description="SMP-LTD" evidence="12">
    <location>
        <begin position="13"/>
        <end position="190"/>
    </location>
</feature>
<name>A0ABR1Q0L5_9PEZI</name>
<comment type="subcellular location">
    <subcellularLocation>
        <location evidence="1">Membrane</location>
    </subcellularLocation>
</comment>
<protein>
    <recommendedName>
        <fullName evidence="15">C2 domain-containing protein</fullName>
    </recommendedName>
</protein>
<evidence type="ECO:0000256" key="2">
    <source>
        <dbReference type="ARBA" id="ARBA00022448"/>
    </source>
</evidence>
<dbReference type="PANTHER" id="PTHR45761">
    <property type="entry name" value="EXTENDED SYNAPTOTAGMIN-LIKE PROTEIN 2, ISOFORM C"/>
    <property type="match status" value="1"/>
</dbReference>
<keyword evidence="10" id="KW-0472">Membrane</keyword>
<evidence type="ECO:0000256" key="4">
    <source>
        <dbReference type="ARBA" id="ARBA00022723"/>
    </source>
</evidence>
<dbReference type="Pfam" id="PF00168">
    <property type="entry name" value="C2"/>
    <property type="match status" value="1"/>
</dbReference>
<sequence>MAGLTEMLNASGGRESAGFLNTIIEQLWPNINVAGSRMIKEIVEPMFATMLPGPLAGLRFVKIDLGNVPLSIDAVEVHKTEQGGIKLDMDVVWDGKSDVELDAHMVPKLGIERVQLKGRMSILLAPLTNIIPLIGAAQVAFINPPSLKLDFTDAAEVADWVLIDKVIRKCIMDIICSMAVLPNRYLVKLDANNDYFQTYLPPVGALRLTVDRAVGLRGPQVTGAKRLLEKMHIKDTPDYFCKVTLGSEDEWRTSVKKDSDSDPSWNETHDFLVADDEQDITVDVQDEDLVGDDDIGIASTSVRHILLAGGEQELPLTTHQGEPTEARVVMRAQFFDFAEDAAILSGSRAEQDQGEAGQKESSRIAGLATVLIGNVRGLQPDYQPGGDDGDEKKKPLPYSVRVAWGERDFLTAGQNCTTVDDAGNVSYNNHPAFDQAFRFPLTGAALAAEGGAPAFRMVLLNGKRECGAVEVPFEDVLGAPGMRKEESFDLGAGVSVRARIELRALRPAQLD</sequence>
<dbReference type="CDD" id="cd00030">
    <property type="entry name" value="C2"/>
    <property type="match status" value="1"/>
</dbReference>
<evidence type="ECO:0000256" key="6">
    <source>
        <dbReference type="ARBA" id="ARBA00022837"/>
    </source>
</evidence>
<dbReference type="Gene3D" id="2.60.40.150">
    <property type="entry name" value="C2 domain"/>
    <property type="match status" value="1"/>
</dbReference>
<dbReference type="InterPro" id="IPR039010">
    <property type="entry name" value="Synaptotagmin_SMP"/>
</dbReference>
<evidence type="ECO:0000256" key="5">
    <source>
        <dbReference type="ARBA" id="ARBA00022737"/>
    </source>
</evidence>
<organism evidence="13 14">
    <name type="scientific">Apiospora aurea</name>
    <dbReference type="NCBI Taxonomy" id="335848"/>
    <lineage>
        <taxon>Eukaryota</taxon>
        <taxon>Fungi</taxon>
        <taxon>Dikarya</taxon>
        <taxon>Ascomycota</taxon>
        <taxon>Pezizomycotina</taxon>
        <taxon>Sordariomycetes</taxon>
        <taxon>Xylariomycetidae</taxon>
        <taxon>Amphisphaeriales</taxon>
        <taxon>Apiosporaceae</taxon>
        <taxon>Apiospora</taxon>
    </lineage>
</organism>
<dbReference type="InterPro" id="IPR035892">
    <property type="entry name" value="C2_domain_sf"/>
</dbReference>
<dbReference type="InterPro" id="IPR031468">
    <property type="entry name" value="SMP_LBD"/>
</dbReference>
<dbReference type="Proteomes" id="UP001391051">
    <property type="component" value="Unassembled WGS sequence"/>
</dbReference>
<keyword evidence="7" id="KW-1133">Transmembrane helix</keyword>
<dbReference type="InterPro" id="IPR051634">
    <property type="entry name" value="Extended_Synaptotagmin"/>
</dbReference>
<keyword evidence="5" id="KW-0677">Repeat</keyword>
<evidence type="ECO:0000259" key="11">
    <source>
        <dbReference type="PROSITE" id="PS50004"/>
    </source>
</evidence>
<evidence type="ECO:0000256" key="1">
    <source>
        <dbReference type="ARBA" id="ARBA00004370"/>
    </source>
</evidence>
<dbReference type="SUPFAM" id="SSF49562">
    <property type="entry name" value="C2 domain (Calcium/lipid-binding domain, CaLB)"/>
    <property type="match status" value="1"/>
</dbReference>
<evidence type="ECO:0000256" key="8">
    <source>
        <dbReference type="ARBA" id="ARBA00023055"/>
    </source>
</evidence>
<keyword evidence="9" id="KW-0446">Lipid-binding</keyword>
<evidence type="ECO:0000256" key="7">
    <source>
        <dbReference type="ARBA" id="ARBA00022989"/>
    </source>
</evidence>
<keyword evidence="6" id="KW-0106">Calcium</keyword>
<comment type="caution">
    <text evidence="13">The sequence shown here is derived from an EMBL/GenBank/DDBJ whole genome shotgun (WGS) entry which is preliminary data.</text>
</comment>
<dbReference type="PROSITE" id="PS51847">
    <property type="entry name" value="SMP"/>
    <property type="match status" value="1"/>
</dbReference>
<keyword evidence="2" id="KW-0813">Transport</keyword>
<feature type="domain" description="C2" evidence="11">
    <location>
        <begin position="185"/>
        <end position="316"/>
    </location>
</feature>
<keyword evidence="14" id="KW-1185">Reference proteome</keyword>
<dbReference type="CDD" id="cd21670">
    <property type="entry name" value="SMP_ESyt"/>
    <property type="match status" value="1"/>
</dbReference>
<gene>
    <name evidence="13" type="ORF">PG986_012440</name>
</gene>
<evidence type="ECO:0000313" key="14">
    <source>
        <dbReference type="Proteomes" id="UP001391051"/>
    </source>
</evidence>
<proteinExistence type="predicted"/>
<dbReference type="InterPro" id="IPR000008">
    <property type="entry name" value="C2_dom"/>
</dbReference>
<dbReference type="SMART" id="SM00239">
    <property type="entry name" value="C2"/>
    <property type="match status" value="2"/>
</dbReference>
<keyword evidence="3" id="KW-0812">Transmembrane</keyword>
<dbReference type="GeneID" id="92081724"/>
<dbReference type="Pfam" id="PF17047">
    <property type="entry name" value="SMP_LBD"/>
    <property type="match status" value="1"/>
</dbReference>
<evidence type="ECO:0000256" key="10">
    <source>
        <dbReference type="ARBA" id="ARBA00023136"/>
    </source>
</evidence>
<dbReference type="EMBL" id="JAQQWE010000008">
    <property type="protein sequence ID" value="KAK7943327.1"/>
    <property type="molecule type" value="Genomic_DNA"/>
</dbReference>
<dbReference type="PROSITE" id="PS50004">
    <property type="entry name" value="C2"/>
    <property type="match status" value="1"/>
</dbReference>
<accession>A0ABR1Q0L5</accession>
<dbReference type="PANTHER" id="PTHR45761:SF1">
    <property type="entry name" value="EXTENDED SYNAPTOTAGMIN-LIKE PROTEIN 2, ISOFORM C"/>
    <property type="match status" value="1"/>
</dbReference>
<evidence type="ECO:0000313" key="13">
    <source>
        <dbReference type="EMBL" id="KAK7943327.1"/>
    </source>
</evidence>
<dbReference type="RefSeq" id="XP_066695358.1">
    <property type="nucleotide sequence ID" value="XM_066848662.1"/>
</dbReference>
<evidence type="ECO:0000256" key="9">
    <source>
        <dbReference type="ARBA" id="ARBA00023121"/>
    </source>
</evidence>
<evidence type="ECO:0000256" key="3">
    <source>
        <dbReference type="ARBA" id="ARBA00022692"/>
    </source>
</evidence>
<evidence type="ECO:0000259" key="12">
    <source>
        <dbReference type="PROSITE" id="PS51847"/>
    </source>
</evidence>
<keyword evidence="8" id="KW-0445">Lipid transport</keyword>